<keyword evidence="3" id="KW-1185">Reference proteome</keyword>
<comment type="caution">
    <text evidence="2">The sequence shown here is derived from an EMBL/GenBank/DDBJ whole genome shotgun (WGS) entry which is preliminary data.</text>
</comment>
<proteinExistence type="predicted"/>
<gene>
    <name evidence="2" type="ORF">ABDB84_12985</name>
</gene>
<sequence length="184" mass="19992">MGLDNPGRDTLLPSGGLRLTPHFNVSYVDMVLIGGAVALVYKVVDPMAPAWEIEETRREGNLVSYRLSMQRISSGGEGEARLVLARRAAELARERGMQGYQLIHYSESIDSRLFLPRRMAEADVALIAAPAIKPLPKIEPKLEPKPEGKVDAGIKPVPVLLPESASKPEAEPRPGTPVPALSLR</sequence>
<feature type="region of interest" description="Disordered" evidence="1">
    <location>
        <begin position="160"/>
        <end position="184"/>
    </location>
</feature>
<dbReference type="RefSeq" id="WP_345920171.1">
    <property type="nucleotide sequence ID" value="NZ_JBDIVE010000007.1"/>
</dbReference>
<reference evidence="2 3" key="1">
    <citation type="journal article" date="2018" name="Int. J. Syst. Evol. Microbiol.">
        <title>Uliginosibacterium sediminicola sp. nov., isolated from freshwater sediment.</title>
        <authorList>
            <person name="Hwang W.M."/>
            <person name="Kim S.M."/>
            <person name="Kang K."/>
            <person name="Ahn T.Y."/>
        </authorList>
    </citation>
    <scope>NUCLEOTIDE SEQUENCE [LARGE SCALE GENOMIC DNA]</scope>
    <source>
        <strain evidence="2 3">M1-21</strain>
    </source>
</reference>
<dbReference type="Proteomes" id="UP001410394">
    <property type="component" value="Unassembled WGS sequence"/>
</dbReference>
<name>A0ABU9Z085_9RHOO</name>
<organism evidence="2 3">
    <name type="scientific">Uliginosibacterium sediminicola</name>
    <dbReference type="NCBI Taxonomy" id="2024550"/>
    <lineage>
        <taxon>Bacteria</taxon>
        <taxon>Pseudomonadati</taxon>
        <taxon>Pseudomonadota</taxon>
        <taxon>Betaproteobacteria</taxon>
        <taxon>Rhodocyclales</taxon>
        <taxon>Zoogloeaceae</taxon>
        <taxon>Uliginosibacterium</taxon>
    </lineage>
</organism>
<protein>
    <submittedName>
        <fullName evidence="2">Uncharacterized protein</fullName>
    </submittedName>
</protein>
<evidence type="ECO:0000313" key="2">
    <source>
        <dbReference type="EMBL" id="MEN3069400.1"/>
    </source>
</evidence>
<evidence type="ECO:0000256" key="1">
    <source>
        <dbReference type="SAM" id="MobiDB-lite"/>
    </source>
</evidence>
<evidence type="ECO:0000313" key="3">
    <source>
        <dbReference type="Proteomes" id="UP001410394"/>
    </source>
</evidence>
<dbReference type="EMBL" id="JBDIVE010000007">
    <property type="protein sequence ID" value="MEN3069400.1"/>
    <property type="molecule type" value="Genomic_DNA"/>
</dbReference>
<accession>A0ABU9Z085</accession>